<dbReference type="GO" id="GO:0005886">
    <property type="term" value="C:plasma membrane"/>
    <property type="evidence" value="ECO:0007669"/>
    <property type="project" value="UniProtKB-SubCell"/>
</dbReference>
<dbReference type="PANTHER" id="PTHR30003">
    <property type="entry name" value="L-LACTATE PERMEASE"/>
    <property type="match status" value="1"/>
</dbReference>
<feature type="transmembrane region" description="Helical" evidence="8">
    <location>
        <begin position="31"/>
        <end position="47"/>
    </location>
</feature>
<dbReference type="InterPro" id="IPR003804">
    <property type="entry name" value="Lactate_perm"/>
</dbReference>
<feature type="transmembrane region" description="Helical" evidence="8">
    <location>
        <begin position="236"/>
        <end position="256"/>
    </location>
</feature>
<name>A0A1G8I770_9BACI</name>
<evidence type="ECO:0000313" key="9">
    <source>
        <dbReference type="EMBL" id="SDI14601.1"/>
    </source>
</evidence>
<evidence type="ECO:0000256" key="5">
    <source>
        <dbReference type="ARBA" id="ARBA00022692"/>
    </source>
</evidence>
<comment type="function">
    <text evidence="8">Uptake of L-lactate across the membrane. Can also transport D-lactate and glycolate.</text>
</comment>
<evidence type="ECO:0000256" key="8">
    <source>
        <dbReference type="RuleBase" id="RU365092"/>
    </source>
</evidence>
<feature type="transmembrane region" description="Helical" evidence="8">
    <location>
        <begin position="323"/>
        <end position="347"/>
    </location>
</feature>
<dbReference type="STRING" id="930129.SAMN05216352_10561"/>
<keyword evidence="10" id="KW-1185">Reference proteome</keyword>
<dbReference type="RefSeq" id="WP_091584282.1">
    <property type="nucleotide sequence ID" value="NZ_FNDU01000005.1"/>
</dbReference>
<feature type="transmembrane region" description="Helical" evidence="8">
    <location>
        <begin position="443"/>
        <end position="466"/>
    </location>
</feature>
<feature type="transmembrane region" description="Helical" evidence="8">
    <location>
        <begin position="202"/>
        <end position="224"/>
    </location>
</feature>
<proteinExistence type="inferred from homology"/>
<evidence type="ECO:0000256" key="7">
    <source>
        <dbReference type="ARBA" id="ARBA00023136"/>
    </source>
</evidence>
<feature type="transmembrane region" description="Helical" evidence="8">
    <location>
        <begin position="103"/>
        <end position="123"/>
    </location>
</feature>
<dbReference type="PANTHER" id="PTHR30003:SF0">
    <property type="entry name" value="GLYCOLATE PERMEASE GLCA-RELATED"/>
    <property type="match status" value="1"/>
</dbReference>
<gene>
    <name evidence="9" type="ORF">SAMN05216352_10561</name>
</gene>
<keyword evidence="5 8" id="KW-0812">Transmembrane</keyword>
<feature type="transmembrane region" description="Helical" evidence="8">
    <location>
        <begin position="158"/>
        <end position="179"/>
    </location>
</feature>
<feature type="transmembrane region" description="Helical" evidence="8">
    <location>
        <begin position="129"/>
        <end position="151"/>
    </location>
</feature>
<feature type="transmembrane region" description="Helical" evidence="8">
    <location>
        <begin position="405"/>
        <end position="423"/>
    </location>
</feature>
<evidence type="ECO:0000256" key="6">
    <source>
        <dbReference type="ARBA" id="ARBA00022989"/>
    </source>
</evidence>
<reference evidence="9 10" key="1">
    <citation type="submission" date="2016-10" db="EMBL/GenBank/DDBJ databases">
        <authorList>
            <person name="de Groot N.N."/>
        </authorList>
    </citation>
    <scope>NUCLEOTIDE SEQUENCE [LARGE SCALE GENOMIC DNA]</scope>
    <source>
        <strain evidence="10">P4B,CCM 7963,CECT 7998,DSM 25260,IBRC-M 10614,KCTC 13821</strain>
    </source>
</reference>
<evidence type="ECO:0000256" key="4">
    <source>
        <dbReference type="ARBA" id="ARBA00022475"/>
    </source>
</evidence>
<evidence type="ECO:0000256" key="3">
    <source>
        <dbReference type="ARBA" id="ARBA00022448"/>
    </source>
</evidence>
<accession>A0A1G8I770</accession>
<dbReference type="AlphaFoldDB" id="A0A1G8I770"/>
<dbReference type="EMBL" id="FNDU01000005">
    <property type="protein sequence ID" value="SDI14601.1"/>
    <property type="molecule type" value="Genomic_DNA"/>
</dbReference>
<organism evidence="9 10">
    <name type="scientific">Alteribacillus bidgolensis</name>
    <dbReference type="NCBI Taxonomy" id="930129"/>
    <lineage>
        <taxon>Bacteria</taxon>
        <taxon>Bacillati</taxon>
        <taxon>Bacillota</taxon>
        <taxon>Bacilli</taxon>
        <taxon>Bacillales</taxon>
        <taxon>Bacillaceae</taxon>
        <taxon>Alteribacillus</taxon>
    </lineage>
</organism>
<dbReference type="Proteomes" id="UP000199017">
    <property type="component" value="Unassembled WGS sequence"/>
</dbReference>
<keyword evidence="7 8" id="KW-0472">Membrane</keyword>
<evidence type="ECO:0000256" key="2">
    <source>
        <dbReference type="ARBA" id="ARBA00010100"/>
    </source>
</evidence>
<dbReference type="Pfam" id="PF02652">
    <property type="entry name" value="Lactate_perm"/>
    <property type="match status" value="1"/>
</dbReference>
<feature type="transmembrane region" description="Helical" evidence="8">
    <location>
        <begin position="558"/>
        <end position="576"/>
    </location>
</feature>
<feature type="transmembrane region" description="Helical" evidence="8">
    <location>
        <begin position="6"/>
        <end position="24"/>
    </location>
</feature>
<evidence type="ECO:0000313" key="10">
    <source>
        <dbReference type="Proteomes" id="UP000199017"/>
    </source>
</evidence>
<keyword evidence="6 8" id="KW-1133">Transmembrane helix</keyword>
<dbReference type="OrthoDB" id="9761056at2"/>
<dbReference type="GO" id="GO:0015295">
    <property type="term" value="F:solute:proton symporter activity"/>
    <property type="evidence" value="ECO:0007669"/>
    <property type="project" value="TreeGrafter"/>
</dbReference>
<feature type="transmembrane region" description="Helical" evidence="8">
    <location>
        <begin position="262"/>
        <end position="279"/>
    </location>
</feature>
<comment type="subcellular location">
    <subcellularLocation>
        <location evidence="1 8">Cell membrane</location>
        <topology evidence="1 8">Multi-pass membrane protein</topology>
    </subcellularLocation>
</comment>
<comment type="similarity">
    <text evidence="2 8">Belongs to the lactate permease family.</text>
</comment>
<dbReference type="GO" id="GO:0015129">
    <property type="term" value="F:lactate transmembrane transporter activity"/>
    <property type="evidence" value="ECO:0007669"/>
    <property type="project" value="UniProtKB-UniRule"/>
</dbReference>
<feature type="transmembrane region" description="Helical" evidence="8">
    <location>
        <begin position="367"/>
        <end position="385"/>
    </location>
</feature>
<feature type="transmembrane region" description="Helical" evidence="8">
    <location>
        <begin position="533"/>
        <end position="552"/>
    </location>
</feature>
<dbReference type="NCBIfam" id="TIGR00795">
    <property type="entry name" value="lctP"/>
    <property type="match status" value="1"/>
</dbReference>
<sequence>MSTGALSFLAIIPIITVLFFLVFLRWPAKKAMPIAFLVTVLVAYFVWEVPVNQIAGASLQGITTALEVLFIVFGAILMLNTLKESGAIQTIRQGFTDISPDRRIQAIIICWLFGSFIEGASGWGTPAAIIAPLLVAVGFPAMGAVMVALIIQSAPVSFGAVGTPILIGVQSGLAGSSAVEETAASIGMTLDQYVRMIGGEVAIFHGIVGLFIPLFMVTMLTFFFGENRSIKEGLAVWKFALFAGLSFTIPFTLVANLLGPEFPAMFGGLIGLAIVVPAAKKGLFMPKKDWDFAASSTWDPAWTGNLKIEPAQTLQPVSPVKAWIPYIIVGVLLVITRLESLPFGAWLKAFVIKAEKVFGSSISIESTPLFLPGFILLIVSVLSAFLYKMNRSTYGRAWKESGKTILAASPALLFSVPMVQVFINSDANNGGFESMPLVLAESVSGLAGSNWPAVAPAIGALGAFVAGSNTISNMMFSLFQFGTAQNVGINPSIVVALQAVGGAAGNMICVHNVVAASAAAGLIGKEGELIRKTFIPTVYYVFFAGGAGYIFIHGLGFNIGTVMAAIIAVLFLYACYQGQLQNKAEQQFYKWNRSA</sequence>
<keyword evidence="3 8" id="KW-0813">Transport</keyword>
<feature type="transmembrane region" description="Helical" evidence="8">
    <location>
        <begin position="59"/>
        <end position="82"/>
    </location>
</feature>
<keyword evidence="4 8" id="KW-1003">Cell membrane</keyword>
<protein>
    <recommendedName>
        <fullName evidence="8">L-lactate permease</fullName>
    </recommendedName>
</protein>
<evidence type="ECO:0000256" key="1">
    <source>
        <dbReference type="ARBA" id="ARBA00004651"/>
    </source>
</evidence>
<comment type="caution">
    <text evidence="8">Lacks conserved residue(s) required for the propagation of feature annotation.</text>
</comment>